<dbReference type="PANTHER" id="PTHR33798">
    <property type="entry name" value="FLAVOPROTEIN OXYGENASE"/>
    <property type="match status" value="1"/>
</dbReference>
<sequence>MTEIDFAQLDTYARYKLMASLIVPRPIALVTTLGVDGTVNAAPFSMFNMMGEDPPVVMLSVNKRQDMAQKDTATNILRTGEFVVHITDEAMAAAMHRCGDSLPPEHSELQHTGLTATPSQSVQPPRIAQAPVAFECVLHETLETESRYVFIGRVQWLAVREGLVDTEKWRVRLQEFFPVGRFGASFYVNCRDRFAVEAHEGRAPALSATASTVIDEM</sequence>
<name>A0A076PV20_COMTE</name>
<evidence type="ECO:0000256" key="4">
    <source>
        <dbReference type="ARBA" id="ARBA00038054"/>
    </source>
</evidence>
<dbReference type="SMART" id="SM00903">
    <property type="entry name" value="Flavin_Reduct"/>
    <property type="match status" value="1"/>
</dbReference>
<accession>A0A076PV20</accession>
<dbReference type="SUPFAM" id="SSF50475">
    <property type="entry name" value="FMN-binding split barrel"/>
    <property type="match status" value="1"/>
</dbReference>
<organism evidence="6 7">
    <name type="scientific">Comamonas testosteroni TK102</name>
    <dbReference type="NCBI Taxonomy" id="1392005"/>
    <lineage>
        <taxon>Bacteria</taxon>
        <taxon>Pseudomonadati</taxon>
        <taxon>Pseudomonadota</taxon>
        <taxon>Betaproteobacteria</taxon>
        <taxon>Burkholderiales</taxon>
        <taxon>Comamonadaceae</taxon>
        <taxon>Comamonas</taxon>
    </lineage>
</organism>
<comment type="cofactor">
    <cofactor evidence="1">
        <name>FMN</name>
        <dbReference type="ChEBI" id="CHEBI:58210"/>
    </cofactor>
</comment>
<reference evidence="6 7" key="1">
    <citation type="journal article" date="2014" name="Genome Announc.">
        <title>Complete Genome Sequence of Polychlorinated Biphenyl Degrader Comamonas testosteroni TK102 (NBRC 109938).</title>
        <authorList>
            <person name="Fukuda K."/>
            <person name="Hosoyama A."/>
            <person name="Tsuchikane K."/>
            <person name="Ohji S."/>
            <person name="Yamazoe A."/>
            <person name="Fujita N."/>
            <person name="Shintani M."/>
            <person name="Kimbara K."/>
        </authorList>
    </citation>
    <scope>NUCLEOTIDE SEQUENCE [LARGE SCALE GENOMIC DNA]</scope>
    <source>
        <strain evidence="6">TK102</strain>
    </source>
</reference>
<dbReference type="GO" id="GO:0016646">
    <property type="term" value="F:oxidoreductase activity, acting on the CH-NH group of donors, NAD or NADP as acceptor"/>
    <property type="evidence" value="ECO:0007669"/>
    <property type="project" value="UniProtKB-ARBA"/>
</dbReference>
<dbReference type="EMBL" id="CP006704">
    <property type="protein sequence ID" value="AIJ47645.1"/>
    <property type="molecule type" value="Genomic_DNA"/>
</dbReference>
<protein>
    <recommendedName>
        <fullName evidence="5">Flavin reductase like domain-containing protein</fullName>
    </recommendedName>
</protein>
<feature type="domain" description="Flavin reductase like" evidence="5">
    <location>
        <begin position="20"/>
        <end position="175"/>
    </location>
</feature>
<dbReference type="InterPro" id="IPR012349">
    <property type="entry name" value="Split_barrel_FMN-bd"/>
</dbReference>
<evidence type="ECO:0000256" key="3">
    <source>
        <dbReference type="ARBA" id="ARBA00022643"/>
    </source>
</evidence>
<dbReference type="Proteomes" id="UP000028782">
    <property type="component" value="Chromosome"/>
</dbReference>
<comment type="similarity">
    <text evidence="4">Belongs to the flavoredoxin family.</text>
</comment>
<dbReference type="HOGENOM" id="CLU_059021_3_1_4"/>
<dbReference type="InterPro" id="IPR002563">
    <property type="entry name" value="Flavin_Rdtase-like_dom"/>
</dbReference>
<dbReference type="GO" id="GO:0010181">
    <property type="term" value="F:FMN binding"/>
    <property type="evidence" value="ECO:0007669"/>
    <property type="project" value="InterPro"/>
</dbReference>
<dbReference type="PANTHER" id="PTHR33798:SF5">
    <property type="entry name" value="FLAVIN REDUCTASE LIKE DOMAIN-CONTAINING PROTEIN"/>
    <property type="match status" value="1"/>
</dbReference>
<dbReference type="RefSeq" id="WP_019042177.1">
    <property type="nucleotide sequence ID" value="NZ_CP006704.1"/>
</dbReference>
<dbReference type="AlphaFoldDB" id="A0A076PV20"/>
<dbReference type="Pfam" id="PF01613">
    <property type="entry name" value="Flavin_Reduct"/>
    <property type="match status" value="1"/>
</dbReference>
<dbReference type="KEGG" id="ctes:O987_17665"/>
<keyword evidence="2" id="KW-0285">Flavoprotein</keyword>
<evidence type="ECO:0000256" key="2">
    <source>
        <dbReference type="ARBA" id="ARBA00022630"/>
    </source>
</evidence>
<keyword evidence="3" id="KW-0288">FMN</keyword>
<evidence type="ECO:0000313" key="7">
    <source>
        <dbReference type="Proteomes" id="UP000028782"/>
    </source>
</evidence>
<evidence type="ECO:0000259" key="5">
    <source>
        <dbReference type="SMART" id="SM00903"/>
    </source>
</evidence>
<evidence type="ECO:0000313" key="6">
    <source>
        <dbReference type="EMBL" id="AIJ47645.1"/>
    </source>
</evidence>
<gene>
    <name evidence="6" type="ORF">O987_17665</name>
</gene>
<proteinExistence type="inferred from homology"/>
<dbReference type="Gene3D" id="2.30.110.10">
    <property type="entry name" value="Electron Transport, Fmn-binding Protein, Chain A"/>
    <property type="match status" value="1"/>
</dbReference>
<evidence type="ECO:0000256" key="1">
    <source>
        <dbReference type="ARBA" id="ARBA00001917"/>
    </source>
</evidence>